<gene>
    <name evidence="2" type="ORF">ADUPG1_002609</name>
</gene>
<feature type="non-terminal residue" evidence="2">
    <location>
        <position position="1"/>
    </location>
</feature>
<dbReference type="InterPro" id="IPR000953">
    <property type="entry name" value="Chromo/chromo_shadow_dom"/>
</dbReference>
<dbReference type="Pfam" id="PF00385">
    <property type="entry name" value="Chromo"/>
    <property type="match status" value="1"/>
</dbReference>
<dbReference type="Gene3D" id="2.40.50.40">
    <property type="match status" value="1"/>
</dbReference>
<dbReference type="InterPro" id="IPR023780">
    <property type="entry name" value="Chromo_domain"/>
</dbReference>
<dbReference type="PROSITE" id="PS50013">
    <property type="entry name" value="CHROMO_2"/>
    <property type="match status" value="1"/>
</dbReference>
<dbReference type="Proteomes" id="UP001057375">
    <property type="component" value="Unassembled WGS sequence"/>
</dbReference>
<accession>A0ABQ5KRX4</accession>
<evidence type="ECO:0000313" key="2">
    <source>
        <dbReference type="EMBL" id="GKT33730.1"/>
    </source>
</evidence>
<evidence type="ECO:0000313" key="3">
    <source>
        <dbReference type="Proteomes" id="UP001057375"/>
    </source>
</evidence>
<comment type="caution">
    <text evidence="2">The sequence shown here is derived from an EMBL/GenBank/DDBJ whole genome shotgun (WGS) entry which is preliminary data.</text>
</comment>
<name>A0ABQ5KRX4_9EUKA</name>
<keyword evidence="3" id="KW-1185">Reference proteome</keyword>
<sequence>DKIRLEWERREKEKDKLREKNPVLKKGDFVWIVPLLKQKRKETSKYLGPAQIKRVVSTSIVEIEHLNRDYREKLPASRGKKVKGDMTLSEAKKLAARDDEEFLVEEILKYQTDEEGDPKFLVKWFGWPTEDS</sequence>
<proteinExistence type="predicted"/>
<dbReference type="EMBL" id="BQXS01003115">
    <property type="protein sequence ID" value="GKT33730.1"/>
    <property type="molecule type" value="Genomic_DNA"/>
</dbReference>
<dbReference type="SUPFAM" id="SSF54160">
    <property type="entry name" value="Chromo domain-like"/>
    <property type="match status" value="1"/>
</dbReference>
<protein>
    <recommendedName>
        <fullName evidence="1">Chromo domain-containing protein</fullName>
    </recommendedName>
</protein>
<organism evidence="2 3">
    <name type="scientific">Aduncisulcus paluster</name>
    <dbReference type="NCBI Taxonomy" id="2918883"/>
    <lineage>
        <taxon>Eukaryota</taxon>
        <taxon>Metamonada</taxon>
        <taxon>Carpediemonas-like organisms</taxon>
        <taxon>Aduncisulcus</taxon>
    </lineage>
</organism>
<reference evidence="2" key="1">
    <citation type="submission" date="2022-03" db="EMBL/GenBank/DDBJ databases">
        <title>Draft genome sequence of Aduncisulcus paluster, a free-living microaerophilic Fornicata.</title>
        <authorList>
            <person name="Yuyama I."/>
            <person name="Kume K."/>
            <person name="Tamura T."/>
            <person name="Inagaki Y."/>
            <person name="Hashimoto T."/>
        </authorList>
    </citation>
    <scope>NUCLEOTIDE SEQUENCE</scope>
    <source>
        <strain evidence="2">NY0171</strain>
    </source>
</reference>
<evidence type="ECO:0000259" key="1">
    <source>
        <dbReference type="PROSITE" id="PS50013"/>
    </source>
</evidence>
<feature type="non-terminal residue" evidence="2">
    <location>
        <position position="132"/>
    </location>
</feature>
<feature type="domain" description="Chromo" evidence="1">
    <location>
        <begin position="102"/>
        <end position="132"/>
    </location>
</feature>
<dbReference type="InterPro" id="IPR016197">
    <property type="entry name" value="Chromo-like_dom_sf"/>
</dbReference>